<evidence type="ECO:0000313" key="2">
    <source>
        <dbReference type="Proteomes" id="UP001220962"/>
    </source>
</evidence>
<dbReference type="EMBL" id="CP118101">
    <property type="protein sequence ID" value="WDH80938.1"/>
    <property type="molecule type" value="Genomic_DNA"/>
</dbReference>
<name>A0AAX3MU62_9BACL</name>
<reference evidence="1" key="1">
    <citation type="submission" date="2023-02" db="EMBL/GenBank/DDBJ databases">
        <title>Pathogen: clinical or host-associated sample.</title>
        <authorList>
            <person name="Hergert J."/>
            <person name="Casey R."/>
            <person name="Wagner J."/>
            <person name="Young E.L."/>
            <person name="Oakeson K.F."/>
        </authorList>
    </citation>
    <scope>NUCLEOTIDE SEQUENCE</scope>
    <source>
        <strain evidence="1">2022CK-00830</strain>
    </source>
</reference>
<dbReference type="RefSeq" id="WP_274358780.1">
    <property type="nucleotide sequence ID" value="NZ_CP118101.1"/>
</dbReference>
<proteinExistence type="predicted"/>
<gene>
    <name evidence="1" type="ORF">PUW23_15485</name>
</gene>
<protein>
    <recommendedName>
        <fullName evidence="3">N-acetyltransferase domain-containing protein</fullName>
    </recommendedName>
</protein>
<dbReference type="AlphaFoldDB" id="A0AAX3MU62"/>
<accession>A0AAX3MU62</accession>
<dbReference type="Proteomes" id="UP001220962">
    <property type="component" value="Chromosome"/>
</dbReference>
<evidence type="ECO:0000313" key="1">
    <source>
        <dbReference type="EMBL" id="WDH80938.1"/>
    </source>
</evidence>
<evidence type="ECO:0008006" key="3">
    <source>
        <dbReference type="Google" id="ProtNLM"/>
    </source>
</evidence>
<organism evidence="1 2">
    <name type="scientific">Paenibacillus urinalis</name>
    <dbReference type="NCBI Taxonomy" id="521520"/>
    <lineage>
        <taxon>Bacteria</taxon>
        <taxon>Bacillati</taxon>
        <taxon>Bacillota</taxon>
        <taxon>Bacilli</taxon>
        <taxon>Bacillales</taxon>
        <taxon>Paenibacillaceae</taxon>
        <taxon>Paenibacillus</taxon>
    </lineage>
</organism>
<sequence>MAEFVRTPPIQEIATFIARMNSSKSSNVGYAGMNRHEIEASLTEEFSDLSLEDSIVVYMEEGKIVGILGFDVELEAGAAEIWGPFIDTELGPLWQRIATDLWNTGLAKLESRVHTFKGFYNTANDRGRELMNQLKADYKQKETVLVIKPDALIKEQGGAILPSCFKWFNRSLG</sequence>